<dbReference type="Pfam" id="PF03975">
    <property type="entry name" value="CheD"/>
    <property type="match status" value="1"/>
</dbReference>
<dbReference type="InterPro" id="IPR038592">
    <property type="entry name" value="CheD-like_sf"/>
</dbReference>
<dbReference type="SUPFAM" id="SSF64438">
    <property type="entry name" value="CNF1/YfiH-like putative cysteine hydrolases"/>
    <property type="match status" value="1"/>
</dbReference>
<gene>
    <name evidence="3" type="primary">cheD</name>
    <name evidence="4" type="ORF">HEQ75_10350</name>
</gene>
<proteinExistence type="inferred from homology"/>
<keyword evidence="5" id="KW-1185">Reference proteome</keyword>
<evidence type="ECO:0000256" key="2">
    <source>
        <dbReference type="ARBA" id="ARBA00022801"/>
    </source>
</evidence>
<name>A0ABX1E271_9PROT</name>
<evidence type="ECO:0000256" key="1">
    <source>
        <dbReference type="ARBA" id="ARBA00022500"/>
    </source>
</evidence>
<dbReference type="InterPro" id="IPR011324">
    <property type="entry name" value="Cytotoxic_necrot_fac-like_cat"/>
</dbReference>
<comment type="function">
    <text evidence="3">Probably deamidates glutamine residues to glutamate on methyl-accepting chemotaxis receptors (MCPs), playing an important role in chemotaxis.</text>
</comment>
<dbReference type="PANTHER" id="PTHR35147">
    <property type="entry name" value="CHEMORECEPTOR GLUTAMINE DEAMIDASE CHED-RELATED"/>
    <property type="match status" value="1"/>
</dbReference>
<dbReference type="PANTHER" id="PTHR35147:SF3">
    <property type="entry name" value="CHEMORECEPTOR GLUTAMINE DEAMIDASE CHED 1-RELATED"/>
    <property type="match status" value="1"/>
</dbReference>
<organism evidence="4 5">
    <name type="scientific">Falsiroseomonas selenitidurans</name>
    <dbReference type="NCBI Taxonomy" id="2716335"/>
    <lineage>
        <taxon>Bacteria</taxon>
        <taxon>Pseudomonadati</taxon>
        <taxon>Pseudomonadota</taxon>
        <taxon>Alphaproteobacteria</taxon>
        <taxon>Acetobacterales</taxon>
        <taxon>Roseomonadaceae</taxon>
        <taxon>Falsiroseomonas</taxon>
    </lineage>
</organism>
<dbReference type="RefSeq" id="WP_168030023.1">
    <property type="nucleotide sequence ID" value="NZ_JAAVNE010000013.1"/>
</dbReference>
<dbReference type="Proteomes" id="UP000787635">
    <property type="component" value="Unassembled WGS sequence"/>
</dbReference>
<comment type="catalytic activity">
    <reaction evidence="3">
        <text>L-glutaminyl-[protein] + H2O = L-glutamyl-[protein] + NH4(+)</text>
        <dbReference type="Rhea" id="RHEA:16441"/>
        <dbReference type="Rhea" id="RHEA-COMP:10207"/>
        <dbReference type="Rhea" id="RHEA-COMP:10208"/>
        <dbReference type="ChEBI" id="CHEBI:15377"/>
        <dbReference type="ChEBI" id="CHEBI:28938"/>
        <dbReference type="ChEBI" id="CHEBI:29973"/>
        <dbReference type="ChEBI" id="CHEBI:30011"/>
        <dbReference type="EC" id="3.5.1.44"/>
    </reaction>
</comment>
<dbReference type="EC" id="3.5.1.44" evidence="3"/>
<keyword evidence="1 3" id="KW-0145">Chemotaxis</keyword>
<dbReference type="HAMAP" id="MF_01440">
    <property type="entry name" value="CheD"/>
    <property type="match status" value="1"/>
</dbReference>
<accession>A0ABX1E271</accession>
<reference evidence="4 5" key="1">
    <citation type="submission" date="2020-03" db="EMBL/GenBank/DDBJ databases">
        <title>Roseomonas selenitidurans sp. nov. isolated from urban soil.</title>
        <authorList>
            <person name="Liu H."/>
        </authorList>
    </citation>
    <scope>NUCLEOTIDE SEQUENCE [LARGE SCALE GENOMIC DNA]</scope>
    <source>
        <strain evidence="4 5">BU-1</strain>
    </source>
</reference>
<dbReference type="CDD" id="cd16352">
    <property type="entry name" value="CheD"/>
    <property type="match status" value="1"/>
</dbReference>
<evidence type="ECO:0000256" key="3">
    <source>
        <dbReference type="HAMAP-Rule" id="MF_01440"/>
    </source>
</evidence>
<evidence type="ECO:0000313" key="5">
    <source>
        <dbReference type="Proteomes" id="UP000787635"/>
    </source>
</evidence>
<comment type="similarity">
    <text evidence="3">Belongs to the CheD family.</text>
</comment>
<comment type="caution">
    <text evidence="4">The sequence shown here is derived from an EMBL/GenBank/DDBJ whole genome shotgun (WGS) entry which is preliminary data.</text>
</comment>
<evidence type="ECO:0000313" key="4">
    <source>
        <dbReference type="EMBL" id="NKC31261.1"/>
    </source>
</evidence>
<dbReference type="EMBL" id="JAAVNE010000013">
    <property type="protein sequence ID" value="NKC31261.1"/>
    <property type="molecule type" value="Genomic_DNA"/>
</dbReference>
<sequence length="188" mass="20379">MQDPARGLQQVKVGPGEHHVSGLPDLVIGTVLGSCVAACIRDPVAGVGGMNHFMLPESRDGAWGKAASSLRYGNFAMERLINDILLRGGQRGRLEVKLFGGARLAQDNLGIGERNASYVEAYLQAEGMQPLVRQLRGGLARRVLYRPVSGRAFMMLLPHHAAQVMAEEARFGRVLPRRLRPGAVDLFG</sequence>
<dbReference type="Gene3D" id="3.30.1330.200">
    <property type="match status" value="1"/>
</dbReference>
<keyword evidence="2 3" id="KW-0378">Hydrolase</keyword>
<protein>
    <recommendedName>
        <fullName evidence="3">Probable chemoreceptor glutamine deamidase CheD</fullName>
        <ecNumber evidence="3">3.5.1.44</ecNumber>
    </recommendedName>
</protein>
<dbReference type="InterPro" id="IPR005659">
    <property type="entry name" value="Chemorcpt_Glu_NH3ase_CheD"/>
</dbReference>